<dbReference type="PATRIC" id="fig|907488.3.peg.1922"/>
<gene>
    <name evidence="1" type="ORF">SC1083_1959</name>
</gene>
<proteinExistence type="predicted"/>
<accession>G4AAT2</accession>
<reference evidence="1 2" key="1">
    <citation type="submission" date="2010-10" db="EMBL/GenBank/DDBJ databases">
        <authorList>
            <person name="Chen C."/>
            <person name="Kittichotirat W."/>
            <person name="Asikainen S."/>
            <person name="Bumgarner R."/>
        </authorList>
    </citation>
    <scope>NUCLEOTIDE SEQUENCE [LARGE SCALE GENOMIC DNA]</scope>
    <source>
        <strain evidence="1 2">SC1083</strain>
    </source>
</reference>
<dbReference type="EMBL" id="AEJM01000041">
    <property type="protein sequence ID" value="EGY32694.1"/>
    <property type="molecule type" value="Genomic_DNA"/>
</dbReference>
<evidence type="ECO:0000313" key="1">
    <source>
        <dbReference type="EMBL" id="EGY32694.1"/>
    </source>
</evidence>
<dbReference type="AlphaFoldDB" id="G4AAT2"/>
<organism evidence="1 2">
    <name type="scientific">Aggregatibacter actinomycetemcomitans serotype e str. SC1083</name>
    <dbReference type="NCBI Taxonomy" id="907488"/>
    <lineage>
        <taxon>Bacteria</taxon>
        <taxon>Pseudomonadati</taxon>
        <taxon>Pseudomonadota</taxon>
        <taxon>Gammaproteobacteria</taxon>
        <taxon>Pasteurellales</taxon>
        <taxon>Pasteurellaceae</taxon>
        <taxon>Aggregatibacter</taxon>
    </lineage>
</organism>
<protein>
    <recommendedName>
        <fullName evidence="3">Lipoprotein</fullName>
    </recommendedName>
</protein>
<name>G4AAT2_AGGAC</name>
<sequence length="65" mass="7401">MLEKLLILTLPFIIIACTTQAPEPKSWKKDLDGIQEENINNDIDQITKDIIAPQPQIMEEKPKGK</sequence>
<dbReference type="RefSeq" id="WP_005559107.1">
    <property type="nucleotide sequence ID" value="NZ_AEJM01000041.1"/>
</dbReference>
<dbReference type="Proteomes" id="UP000005508">
    <property type="component" value="Unassembled WGS sequence"/>
</dbReference>
<evidence type="ECO:0008006" key="3">
    <source>
        <dbReference type="Google" id="ProtNLM"/>
    </source>
</evidence>
<dbReference type="PROSITE" id="PS51257">
    <property type="entry name" value="PROKAR_LIPOPROTEIN"/>
    <property type="match status" value="1"/>
</dbReference>
<evidence type="ECO:0000313" key="2">
    <source>
        <dbReference type="Proteomes" id="UP000005508"/>
    </source>
</evidence>
<comment type="caution">
    <text evidence="1">The sequence shown here is derived from an EMBL/GenBank/DDBJ whole genome shotgun (WGS) entry which is preliminary data.</text>
</comment>